<proteinExistence type="predicted"/>
<sequence>MHVSIVHGLSKQKNDSAQFIKIFLRSVIEPEQQERNKLGENAKNDTATGGVILDSVTQREKDI</sequence>
<dbReference type="AlphaFoldDB" id="A0A1W6B6T2"/>
<accession>A0A1W6B6T2</accession>
<reference evidence="2 3" key="1">
    <citation type="submission" date="2017-02" db="EMBL/GenBank/DDBJ databases">
        <title>Complete genome sequence of the drought resistance-promoting endophyte Pantoea alhagi LTYR-11Z.</title>
        <authorList>
            <person name="Zhang L."/>
        </authorList>
    </citation>
    <scope>NUCLEOTIDE SEQUENCE [LARGE SCALE GENOMIC DNA]</scope>
    <source>
        <strain evidence="2 3">LTYR-11Z</strain>
    </source>
</reference>
<organism evidence="2 3">
    <name type="scientific">Pantoea alhagi</name>
    <dbReference type="NCBI Taxonomy" id="1891675"/>
    <lineage>
        <taxon>Bacteria</taxon>
        <taxon>Pseudomonadati</taxon>
        <taxon>Pseudomonadota</taxon>
        <taxon>Gammaproteobacteria</taxon>
        <taxon>Enterobacterales</taxon>
        <taxon>Erwiniaceae</taxon>
        <taxon>Pantoea</taxon>
    </lineage>
</organism>
<feature type="region of interest" description="Disordered" evidence="1">
    <location>
        <begin position="37"/>
        <end position="63"/>
    </location>
</feature>
<dbReference type="KEGG" id="palh:B1H58_12750"/>
<evidence type="ECO:0000313" key="2">
    <source>
        <dbReference type="EMBL" id="ARJ42810.1"/>
    </source>
</evidence>
<keyword evidence="3" id="KW-1185">Reference proteome</keyword>
<dbReference type="STRING" id="1891675.B1H58_12750"/>
<gene>
    <name evidence="2" type="ORF">B1H58_12750</name>
</gene>
<evidence type="ECO:0000256" key="1">
    <source>
        <dbReference type="SAM" id="MobiDB-lite"/>
    </source>
</evidence>
<evidence type="ECO:0000313" key="3">
    <source>
        <dbReference type="Proteomes" id="UP000192900"/>
    </source>
</evidence>
<protein>
    <submittedName>
        <fullName evidence="2">Uncharacterized protein</fullName>
    </submittedName>
</protein>
<dbReference type="RefSeq" id="WP_085070810.1">
    <property type="nucleotide sequence ID" value="NZ_CP019706.1"/>
</dbReference>
<dbReference type="Proteomes" id="UP000192900">
    <property type="component" value="Chromosome"/>
</dbReference>
<dbReference type="EMBL" id="CP019706">
    <property type="protein sequence ID" value="ARJ42810.1"/>
    <property type="molecule type" value="Genomic_DNA"/>
</dbReference>
<name>A0A1W6B6T2_9GAMM</name>